<dbReference type="HOGENOM" id="CLU_1452448_0_0_10"/>
<evidence type="ECO:0000256" key="1">
    <source>
        <dbReference type="SAM" id="SignalP"/>
    </source>
</evidence>
<feature type="signal peptide" evidence="1">
    <location>
        <begin position="1"/>
        <end position="17"/>
    </location>
</feature>
<accession>F2IAJ7</accession>
<evidence type="ECO:0000313" key="3">
    <source>
        <dbReference type="Proteomes" id="UP000007463"/>
    </source>
</evidence>
<reference evidence="2 3" key="1">
    <citation type="journal article" date="2011" name="Stand. Genomic Sci.">
        <title>Complete genome sequence of the gliding freshwater bacterium Fluviicola taffensis type strain (RW262).</title>
        <authorList>
            <person name="Woyke T."/>
            <person name="Chertkov O."/>
            <person name="Lapidus A."/>
            <person name="Nolan M."/>
            <person name="Lucas S."/>
            <person name="Del Rio T.G."/>
            <person name="Tice H."/>
            <person name="Cheng J.F."/>
            <person name="Tapia R."/>
            <person name="Han C."/>
            <person name="Goodwin L."/>
            <person name="Pitluck S."/>
            <person name="Liolios K."/>
            <person name="Pagani I."/>
            <person name="Ivanova N."/>
            <person name="Huntemann M."/>
            <person name="Mavromatis K."/>
            <person name="Mikhailova N."/>
            <person name="Pati A."/>
            <person name="Chen A."/>
            <person name="Palaniappan K."/>
            <person name="Land M."/>
            <person name="Hauser L."/>
            <person name="Brambilla E.M."/>
            <person name="Rohde M."/>
            <person name="Mwirichia R."/>
            <person name="Sikorski J."/>
            <person name="Tindall B.J."/>
            <person name="Goker M."/>
            <person name="Bristow J."/>
            <person name="Eisen J.A."/>
            <person name="Markowitz V."/>
            <person name="Hugenholtz P."/>
            <person name="Klenk H.P."/>
            <person name="Kyrpides N.C."/>
        </authorList>
    </citation>
    <scope>NUCLEOTIDE SEQUENCE [LARGE SCALE GENOMIC DNA]</scope>
    <source>
        <strain evidence="3">DSM 16823 / RW262 / RW262</strain>
    </source>
</reference>
<gene>
    <name evidence="2" type="ordered locus">Fluta_1137</name>
</gene>
<dbReference type="EMBL" id="CP002542">
    <property type="protein sequence ID" value="AEA43133.1"/>
    <property type="molecule type" value="Genomic_DNA"/>
</dbReference>
<keyword evidence="1" id="KW-0732">Signal</keyword>
<feature type="chain" id="PRO_5003283238" evidence="1">
    <location>
        <begin position="18"/>
        <end position="186"/>
    </location>
</feature>
<sequence length="186" mass="21812" precursor="true">MKSFIALILLTVVFSFSNENQSSFKYVFGARISTGANSQVVTFVAQKYSADGILRASRVFTNKDEFIKVLSGYWPSPFNPNKIDYFRENRIVGGVFVNDTIRVEIGYCPAMDSLWKIRFSDWPYLGKNEAGWSLNRMRPNLKQEEYLANRYNIKQLDFDYIVDTNFWKLMYDVTDSTWIENYKFIN</sequence>
<organism evidence="2 3">
    <name type="scientific">Fluviicola taffensis (strain DSM 16823 / NCIMB 13979 / RW262)</name>
    <dbReference type="NCBI Taxonomy" id="755732"/>
    <lineage>
        <taxon>Bacteria</taxon>
        <taxon>Pseudomonadati</taxon>
        <taxon>Bacteroidota</taxon>
        <taxon>Flavobacteriia</taxon>
        <taxon>Flavobacteriales</taxon>
        <taxon>Crocinitomicaceae</taxon>
        <taxon>Fluviicola</taxon>
    </lineage>
</organism>
<proteinExistence type="predicted"/>
<keyword evidence="3" id="KW-1185">Reference proteome</keyword>
<dbReference type="Proteomes" id="UP000007463">
    <property type="component" value="Chromosome"/>
</dbReference>
<dbReference type="eggNOG" id="ENOG5030YH0">
    <property type="taxonomic scope" value="Bacteria"/>
</dbReference>
<dbReference type="OrthoDB" id="1467011at2"/>
<evidence type="ECO:0000313" key="2">
    <source>
        <dbReference type="EMBL" id="AEA43133.1"/>
    </source>
</evidence>
<dbReference type="KEGG" id="fte:Fluta_1137"/>
<dbReference type="RefSeq" id="WP_013685905.1">
    <property type="nucleotide sequence ID" value="NC_015321.1"/>
</dbReference>
<dbReference type="STRING" id="755732.Fluta_1137"/>
<protein>
    <submittedName>
        <fullName evidence="2">Uncharacterized protein</fullName>
    </submittedName>
</protein>
<dbReference type="AlphaFoldDB" id="F2IAJ7"/>
<reference evidence="3" key="2">
    <citation type="submission" date="2011-02" db="EMBL/GenBank/DDBJ databases">
        <title>The complete genome of Fluviicola taffensis DSM 16823.</title>
        <authorList>
            <consortium name="US DOE Joint Genome Institute (JGI-PGF)"/>
            <person name="Lucas S."/>
            <person name="Copeland A."/>
            <person name="Lapidus A."/>
            <person name="Bruce D."/>
            <person name="Goodwin L."/>
            <person name="Pitluck S."/>
            <person name="Kyrpides N."/>
            <person name="Mavromatis K."/>
            <person name="Ivanova N."/>
            <person name="Mikhailova N."/>
            <person name="Pagani I."/>
            <person name="Chertkov O."/>
            <person name="Detter J.C."/>
            <person name="Han C."/>
            <person name="Tapia R."/>
            <person name="Land M."/>
            <person name="Hauser L."/>
            <person name="Markowitz V."/>
            <person name="Cheng J.-F."/>
            <person name="Hugenholtz P."/>
            <person name="Woyke T."/>
            <person name="Wu D."/>
            <person name="Tindall B."/>
            <person name="Pomrenke H.G."/>
            <person name="Brambilla E."/>
            <person name="Klenk H.-P."/>
            <person name="Eisen J.A."/>
        </authorList>
    </citation>
    <scope>NUCLEOTIDE SEQUENCE [LARGE SCALE GENOMIC DNA]</scope>
    <source>
        <strain evidence="3">DSM 16823 / RW262 / RW262</strain>
    </source>
</reference>
<name>F2IAJ7_FLUTR</name>